<dbReference type="GO" id="GO:0016787">
    <property type="term" value="F:hydrolase activity"/>
    <property type="evidence" value="ECO:0007669"/>
    <property type="project" value="UniProtKB-KW"/>
</dbReference>
<name>A0A2A9ENQ2_9MICO</name>
<dbReference type="SUPFAM" id="SSF53474">
    <property type="entry name" value="alpha/beta-Hydrolases"/>
    <property type="match status" value="1"/>
</dbReference>
<dbReference type="AlphaFoldDB" id="A0A2A9ENQ2"/>
<dbReference type="PANTHER" id="PTHR43433">
    <property type="entry name" value="HYDROLASE, ALPHA/BETA FOLD FAMILY PROTEIN"/>
    <property type="match status" value="1"/>
</dbReference>
<sequence length="253" mass="26853">MPDLRGRPPPVVVLPGLEGPNVNPEGAARAFEVRRYRALAERCTVVVLRRRRGLPAGTSMADLAADHARALRQRFDAPVDVVGISTGGSVALQLAADHPDVVRRLVIWASACRLSDRGRAVQRAEAGHLRAGRHRLAQASSARAVAATSVGAAAMAALTWILSRRLPPVDVDDLVRTIESEDAFDATAHLARIGAPTLVVGGGRDAFYGAELFRRTAEGVRGARLLLLPRAGHGVTVSSRTARRAILSFLAAP</sequence>
<dbReference type="Proteomes" id="UP000222106">
    <property type="component" value="Unassembled WGS sequence"/>
</dbReference>
<dbReference type="InterPro" id="IPR029058">
    <property type="entry name" value="AB_hydrolase_fold"/>
</dbReference>
<gene>
    <name evidence="2" type="ORF">ATJ97_2682</name>
</gene>
<dbReference type="InterPro" id="IPR000073">
    <property type="entry name" value="AB_hydrolase_1"/>
</dbReference>
<comment type="caution">
    <text evidence="2">The sequence shown here is derived from an EMBL/GenBank/DDBJ whole genome shotgun (WGS) entry which is preliminary data.</text>
</comment>
<dbReference type="EMBL" id="PDJI01000004">
    <property type="protein sequence ID" value="PFG40161.1"/>
    <property type="molecule type" value="Genomic_DNA"/>
</dbReference>
<accession>A0A2A9ENQ2</accession>
<organism evidence="2 3">
    <name type="scientific">Georgenia soli</name>
    <dbReference type="NCBI Taxonomy" id="638953"/>
    <lineage>
        <taxon>Bacteria</taxon>
        <taxon>Bacillati</taxon>
        <taxon>Actinomycetota</taxon>
        <taxon>Actinomycetes</taxon>
        <taxon>Micrococcales</taxon>
        <taxon>Bogoriellaceae</taxon>
        <taxon>Georgenia</taxon>
    </lineage>
</organism>
<dbReference type="OrthoDB" id="9800988at2"/>
<proteinExistence type="predicted"/>
<dbReference type="PRINTS" id="PR00111">
    <property type="entry name" value="ABHYDROLASE"/>
</dbReference>
<dbReference type="InterPro" id="IPR050471">
    <property type="entry name" value="AB_hydrolase"/>
</dbReference>
<keyword evidence="2" id="KW-0378">Hydrolase</keyword>
<dbReference type="PANTHER" id="PTHR43433:SF5">
    <property type="entry name" value="AB HYDROLASE-1 DOMAIN-CONTAINING PROTEIN"/>
    <property type="match status" value="1"/>
</dbReference>
<protein>
    <submittedName>
        <fullName evidence="2">Alpha/beta hydrolase family protein</fullName>
    </submittedName>
</protein>
<reference evidence="2 3" key="1">
    <citation type="submission" date="2017-10" db="EMBL/GenBank/DDBJ databases">
        <title>Sequencing the genomes of 1000 actinobacteria strains.</title>
        <authorList>
            <person name="Klenk H.-P."/>
        </authorList>
    </citation>
    <scope>NUCLEOTIDE SEQUENCE [LARGE SCALE GENOMIC DNA]</scope>
    <source>
        <strain evidence="2 3">DSM 21838</strain>
    </source>
</reference>
<dbReference type="Gene3D" id="3.40.50.1820">
    <property type="entry name" value="alpha/beta hydrolase"/>
    <property type="match status" value="1"/>
</dbReference>
<keyword evidence="3" id="KW-1185">Reference proteome</keyword>
<evidence type="ECO:0000313" key="3">
    <source>
        <dbReference type="Proteomes" id="UP000222106"/>
    </source>
</evidence>
<evidence type="ECO:0000313" key="2">
    <source>
        <dbReference type="EMBL" id="PFG40161.1"/>
    </source>
</evidence>
<evidence type="ECO:0000259" key="1">
    <source>
        <dbReference type="Pfam" id="PF12697"/>
    </source>
</evidence>
<feature type="domain" description="AB hydrolase-1" evidence="1">
    <location>
        <begin position="28"/>
        <end position="238"/>
    </location>
</feature>
<dbReference type="Pfam" id="PF12697">
    <property type="entry name" value="Abhydrolase_6"/>
    <property type="match status" value="1"/>
</dbReference>